<dbReference type="GO" id="GO:0016746">
    <property type="term" value="F:acyltransferase activity"/>
    <property type="evidence" value="ECO:0007669"/>
    <property type="project" value="UniProtKB-KW"/>
</dbReference>
<dbReference type="PANTHER" id="PTHR37323">
    <property type="entry name" value="GCN5-RELATED N-ACETYLTRANSFERASE"/>
    <property type="match status" value="1"/>
</dbReference>
<dbReference type="SUPFAM" id="SSF55729">
    <property type="entry name" value="Acyl-CoA N-acyltransferases (Nat)"/>
    <property type="match status" value="1"/>
</dbReference>
<proteinExistence type="predicted"/>
<evidence type="ECO:0000256" key="3">
    <source>
        <dbReference type="ARBA" id="ARBA00022679"/>
    </source>
</evidence>
<gene>
    <name evidence="6" type="ORF">HMPREF1218_0881</name>
</gene>
<dbReference type="AlphaFoldDB" id="U2L002"/>
<evidence type="ECO:0000256" key="4">
    <source>
        <dbReference type="ARBA" id="ARBA00023098"/>
    </source>
</evidence>
<comment type="caution">
    <text evidence="6">The sequence shown here is derived from an EMBL/GenBank/DDBJ whole genome shotgun (WGS) entry which is preliminary data.</text>
</comment>
<dbReference type="GO" id="GO:0006629">
    <property type="term" value="P:lipid metabolic process"/>
    <property type="evidence" value="ECO:0007669"/>
    <property type="project" value="UniProtKB-KW"/>
</dbReference>
<evidence type="ECO:0000313" key="7">
    <source>
        <dbReference type="Proteomes" id="UP000016600"/>
    </source>
</evidence>
<dbReference type="PANTHER" id="PTHR37323:SF1">
    <property type="entry name" value="L-ORNITHINE N(ALPHA)-ACYLTRANSFERASE"/>
    <property type="match status" value="1"/>
</dbReference>
<evidence type="ECO:0000256" key="2">
    <source>
        <dbReference type="ARBA" id="ARBA00022516"/>
    </source>
</evidence>
<evidence type="ECO:0000313" key="6">
    <source>
        <dbReference type="EMBL" id="ERJ97877.1"/>
    </source>
</evidence>
<dbReference type="Proteomes" id="UP000016600">
    <property type="component" value="Unassembled WGS sequence"/>
</dbReference>
<accession>U2L002</accession>
<keyword evidence="4" id="KW-0443">Lipid metabolism</keyword>
<keyword evidence="2" id="KW-0444">Lipid biosynthesis</keyword>
<dbReference type="InterPro" id="IPR016181">
    <property type="entry name" value="Acyl_CoA_acyltransferase"/>
</dbReference>
<name>U2L002_9BACT</name>
<dbReference type="InterPro" id="IPR052351">
    <property type="entry name" value="Ornithine_N-alpha-AT"/>
</dbReference>
<protein>
    <submittedName>
        <fullName evidence="6">Acetyltransferase (GNAT) domain protein</fullName>
    </submittedName>
</protein>
<dbReference type="PATRIC" id="fig|1081904.3.peg.2376"/>
<sequence>MNSNKMEEDIIQPVDKRLLREELTSDKQLRMTNKSHNEIYVITAHTAPNVLREIGRLREIAFRAAGGGTGKSLDLDEFDTCKNCYKQLIVWNPEAQEIIGGYRYLNGTDCKLDNEKQPRLATSHMFRFSDKFIRDYLPYTVELGRSFVSLEYQNVRVNTKSIFALDNLWDGLGALTVLNPHLRYFFGKMTMYPSYIRRGRDMILYFLKKHFDDKDNLIVPMKPLKIETDIKELEALFCKDDFREDYKILNHEIRQLGYNIPPLVNAYMNLSPTMKLFGTAINYGFGEVEETGILIAVDEILEEKRIRHIDSFIEEHPEALKITSGANNVIFKERR</sequence>
<dbReference type="Pfam" id="PF13444">
    <property type="entry name" value="Acetyltransf_5"/>
    <property type="match status" value="1"/>
</dbReference>
<comment type="pathway">
    <text evidence="1">Lipid metabolism.</text>
</comment>
<evidence type="ECO:0000256" key="1">
    <source>
        <dbReference type="ARBA" id="ARBA00005189"/>
    </source>
</evidence>
<keyword evidence="5" id="KW-0012">Acyltransferase</keyword>
<evidence type="ECO:0000256" key="5">
    <source>
        <dbReference type="ARBA" id="ARBA00023315"/>
    </source>
</evidence>
<dbReference type="EMBL" id="AWET01000051">
    <property type="protein sequence ID" value="ERJ97877.1"/>
    <property type="molecule type" value="Genomic_DNA"/>
</dbReference>
<organism evidence="6 7">
    <name type="scientific">Hoylesella pleuritidis F0068</name>
    <dbReference type="NCBI Taxonomy" id="1081904"/>
    <lineage>
        <taxon>Bacteria</taxon>
        <taxon>Pseudomonadati</taxon>
        <taxon>Bacteroidota</taxon>
        <taxon>Bacteroidia</taxon>
        <taxon>Bacteroidales</taxon>
        <taxon>Prevotellaceae</taxon>
        <taxon>Hoylesella</taxon>
    </lineage>
</organism>
<reference evidence="6 7" key="1">
    <citation type="submission" date="2013-08" db="EMBL/GenBank/DDBJ databases">
        <authorList>
            <person name="Durkin A.S."/>
            <person name="Haft D.R."/>
            <person name="McCorrison J."/>
            <person name="Torralba M."/>
            <person name="Gillis M."/>
            <person name="Haft D.H."/>
            <person name="Methe B."/>
            <person name="Sutton G."/>
            <person name="Nelson K.E."/>
        </authorList>
    </citation>
    <scope>NUCLEOTIDE SEQUENCE [LARGE SCALE GENOMIC DNA]</scope>
    <source>
        <strain evidence="6 7">F0068</strain>
    </source>
</reference>
<keyword evidence="7" id="KW-1185">Reference proteome</keyword>
<keyword evidence="3 6" id="KW-0808">Transferase</keyword>